<keyword evidence="1" id="KW-1133">Transmembrane helix</keyword>
<reference evidence="2 3" key="1">
    <citation type="submission" date="2017-06" db="EMBL/GenBank/DDBJ databases">
        <authorList>
            <person name="Kim H.J."/>
            <person name="Triplett B.A."/>
        </authorList>
    </citation>
    <scope>NUCLEOTIDE SEQUENCE [LARGE SCALE GENOMIC DNA]</scope>
    <source>
        <strain evidence="2 3">DSM 43151</strain>
    </source>
</reference>
<keyword evidence="3" id="KW-1185">Reference proteome</keyword>
<gene>
    <name evidence="2" type="ORF">SAMN06264365_10363</name>
</gene>
<evidence type="ECO:0000313" key="2">
    <source>
        <dbReference type="EMBL" id="SNR53834.1"/>
    </source>
</evidence>
<dbReference type="Proteomes" id="UP000198415">
    <property type="component" value="Unassembled WGS sequence"/>
</dbReference>
<keyword evidence="1" id="KW-0472">Membrane</keyword>
<evidence type="ECO:0000313" key="3">
    <source>
        <dbReference type="Proteomes" id="UP000198415"/>
    </source>
</evidence>
<dbReference type="OrthoDB" id="3365614at2"/>
<name>A0A238X663_9ACTN</name>
<dbReference type="EMBL" id="FZNR01000003">
    <property type="protein sequence ID" value="SNR53834.1"/>
    <property type="molecule type" value="Genomic_DNA"/>
</dbReference>
<proteinExistence type="predicted"/>
<protein>
    <submittedName>
        <fullName evidence="2">Uncharacterized protein</fullName>
    </submittedName>
</protein>
<feature type="transmembrane region" description="Helical" evidence="1">
    <location>
        <begin position="40"/>
        <end position="60"/>
    </location>
</feature>
<evidence type="ECO:0000256" key="1">
    <source>
        <dbReference type="SAM" id="Phobius"/>
    </source>
</evidence>
<dbReference type="AlphaFoldDB" id="A0A238X663"/>
<sequence length="402" mass="41995">MPSSDFDLLRALDPDPRAKSTVDVQRAIIDARRKRAVRGAGYAGTAALTAVAIAGVAIALNPGTKAGPTATATGKATATATAPKVVPPSRCTVEKLPAPKGAPMAIIGGADPAGRYFVGRSYPKGGGYQAVIWHDGVGKEVPIPGDDGEEDLRDVNASGTAVGYGYITATRSVPYVYIDGKATRLPGAERGSAYAINDKGQIVGDDEEHPLLWESAMAQPRRLPVPAGSTSVLVVDIDEDGTVIGTIDNRQPYIWPANGTPHALPLPALDSENVEARVRYIRDGWVSGVANIGGAKVKSPQGRAGAQIHTVRWNLRTDEVFVDETESSADAMNALGWQTFVAKKGGARLFADGKVIRLPGLAPLGDDALADIANTLSDDGRTIGGQSNDANGVIQPVVWHCK</sequence>
<accession>A0A238X663</accession>
<keyword evidence="1" id="KW-0812">Transmembrane</keyword>
<organism evidence="2 3">
    <name type="scientific">Actinoplanes regularis</name>
    <dbReference type="NCBI Taxonomy" id="52697"/>
    <lineage>
        <taxon>Bacteria</taxon>
        <taxon>Bacillati</taxon>
        <taxon>Actinomycetota</taxon>
        <taxon>Actinomycetes</taxon>
        <taxon>Micromonosporales</taxon>
        <taxon>Micromonosporaceae</taxon>
        <taxon>Actinoplanes</taxon>
    </lineage>
</organism>
<dbReference type="RefSeq" id="WP_089292730.1">
    <property type="nucleotide sequence ID" value="NZ_BOMU01000039.1"/>
</dbReference>